<accession>A0A937L3Z6</accession>
<dbReference type="GO" id="GO:0005886">
    <property type="term" value="C:plasma membrane"/>
    <property type="evidence" value="ECO:0007669"/>
    <property type="project" value="UniProtKB-SubCell"/>
</dbReference>
<comment type="caution">
    <text evidence="17">The sequence shown here is derived from an EMBL/GenBank/DDBJ whole genome shotgun (WGS) entry which is preliminary data.</text>
</comment>
<evidence type="ECO:0000256" key="6">
    <source>
        <dbReference type="ARBA" id="ARBA00022692"/>
    </source>
</evidence>
<keyword evidence="6 13" id="KW-0812">Transmembrane</keyword>
<dbReference type="PANTHER" id="PTHR12428:SF65">
    <property type="entry name" value="CYTOCHROME C OXIDASE ASSEMBLY PROTEIN COX18, MITOCHONDRIAL"/>
    <property type="match status" value="1"/>
</dbReference>
<dbReference type="InterPro" id="IPR001708">
    <property type="entry name" value="YidC/ALB3/OXA1/COX18"/>
</dbReference>
<feature type="transmembrane region" description="Helical" evidence="13">
    <location>
        <begin position="398"/>
        <end position="417"/>
    </location>
</feature>
<dbReference type="InterPro" id="IPR019998">
    <property type="entry name" value="Membr_insert_YidC"/>
</dbReference>
<sequence length="625" mass="69026">MNDQNNFLVAILLSLAVLLGWQFFVTEPRLAEERARQEAAAAQTADINTDTNSQRAPQTAPRADGLAADLAPQTSRSATPQFGVAPRTAGFFDAPRLAIETPELSGSIALMGARFDDLILKSYGATAGEDAPRQILLQREGIPGHWQAQHGFVAAAGSNITLPDESTIWQVASGDRLTPGTPVTLKHQTPEGVVLTQTISVDENYMFTITQQAQNASDEAVTLYPFGQITRTGTPRLTDLFILHEGPIGFFGEGEDGETTGLTEVDYDDLLDDGVVKNTATGGWLGMTDKYWAAALIPPQDARFTGRFTGRADTDIGSAAVPVYRSDFLLAGQTLAPGQTLETTSRFFAGAKRVDVVDGYADSGITRFDLLIDWGWFYFLTKPMFTALALFYDLLGNYGVAILLVTVLIKLAFFPLANRSYETMAKMKKLQPRMLQIREVHKDDRQAQQQELMKIYREEKLNPLAGCLPILIQIPVFFSIYKVLFVTIDMRHQPFFGWVQDLSAPDPTSLFNLFGLLPYDVPSFLLIGIWPLLMGITMYVQMQMNPPPPDPIQARMFQVLPIFFTFILAGFPAGLVIYWAWNNFLSLLQQGYIMRRHGVEIELLANLGLKRKAAQEGGSDDGSKG</sequence>
<dbReference type="Pfam" id="PF02096">
    <property type="entry name" value="60KD_IMP"/>
    <property type="match status" value="1"/>
</dbReference>
<dbReference type="GO" id="GO:0051205">
    <property type="term" value="P:protein insertion into membrane"/>
    <property type="evidence" value="ECO:0007669"/>
    <property type="project" value="TreeGrafter"/>
</dbReference>
<evidence type="ECO:0000256" key="2">
    <source>
        <dbReference type="ARBA" id="ARBA00010527"/>
    </source>
</evidence>
<evidence type="ECO:0000256" key="11">
    <source>
        <dbReference type="ARBA" id="ARBA00033245"/>
    </source>
</evidence>
<evidence type="ECO:0000256" key="5">
    <source>
        <dbReference type="ARBA" id="ARBA00022475"/>
    </source>
</evidence>
<feature type="transmembrane region" description="Helical" evidence="13">
    <location>
        <begin position="461"/>
        <end position="481"/>
    </location>
</feature>
<dbReference type="Pfam" id="PF14849">
    <property type="entry name" value="YidC_periplas"/>
    <property type="match status" value="1"/>
</dbReference>
<protein>
    <recommendedName>
        <fullName evidence="3 13">Membrane protein insertase YidC</fullName>
    </recommendedName>
    <alternativeName>
        <fullName evidence="12 13">Foldase YidC</fullName>
    </alternativeName>
    <alternativeName>
        <fullName evidence="13">Membrane protein YidC</fullName>
    </alternativeName>
    <alternativeName>
        <fullName evidence="11 13">membrane integrase YidC</fullName>
    </alternativeName>
</protein>
<keyword evidence="9 13" id="KW-0472">Membrane</keyword>
<keyword evidence="8 13" id="KW-1133">Transmembrane helix</keyword>
<dbReference type="CDD" id="cd19961">
    <property type="entry name" value="EcYidC-like_peri"/>
    <property type="match status" value="1"/>
</dbReference>
<evidence type="ECO:0000256" key="1">
    <source>
        <dbReference type="ARBA" id="ARBA00004429"/>
    </source>
</evidence>
<keyword evidence="10 13" id="KW-0143">Chaperone</keyword>
<dbReference type="InterPro" id="IPR047196">
    <property type="entry name" value="YidC_ALB_C"/>
</dbReference>
<feature type="region of interest" description="Disordered" evidence="14">
    <location>
        <begin position="41"/>
        <end position="65"/>
    </location>
</feature>
<evidence type="ECO:0000256" key="3">
    <source>
        <dbReference type="ARBA" id="ARBA00015325"/>
    </source>
</evidence>
<dbReference type="NCBIfam" id="TIGR03592">
    <property type="entry name" value="yidC_oxa1_cterm"/>
    <property type="match status" value="1"/>
</dbReference>
<comment type="subcellular location">
    <subcellularLocation>
        <location evidence="1">Cell inner membrane</location>
        <topology evidence="1">Multi-pass membrane protein</topology>
    </subcellularLocation>
    <subcellularLocation>
        <location evidence="13">Cell membrane</location>
        <topology evidence="13">Multi-pass membrane protein</topology>
    </subcellularLocation>
</comment>
<dbReference type="EMBL" id="JADHOK010000073">
    <property type="protein sequence ID" value="MBL6762119.1"/>
    <property type="molecule type" value="Genomic_DNA"/>
</dbReference>
<feature type="transmembrane region" description="Helical" evidence="13">
    <location>
        <begin position="6"/>
        <end position="26"/>
    </location>
</feature>
<dbReference type="PRINTS" id="PR00701">
    <property type="entry name" value="60KDINNERMP"/>
</dbReference>
<dbReference type="Proteomes" id="UP000785783">
    <property type="component" value="Unassembled WGS sequence"/>
</dbReference>
<dbReference type="InterPro" id="IPR028055">
    <property type="entry name" value="YidC/Oxa/ALB_C"/>
</dbReference>
<dbReference type="GO" id="GO:0032977">
    <property type="term" value="F:membrane insertase activity"/>
    <property type="evidence" value="ECO:0007669"/>
    <property type="project" value="InterPro"/>
</dbReference>
<dbReference type="CDD" id="cd20070">
    <property type="entry name" value="5TM_YidC_Alb3"/>
    <property type="match status" value="1"/>
</dbReference>
<proteinExistence type="inferred from homology"/>
<comment type="subunit">
    <text evidence="13">Interacts with the Sec translocase complex via SecD. Specifically interacts with transmembrane segments of nascent integral membrane proteins during membrane integration.</text>
</comment>
<comment type="similarity">
    <text evidence="2 13">Belongs to the OXA1/ALB3/YidC family. Type 1 subfamily.</text>
</comment>
<dbReference type="HAMAP" id="MF_01810">
    <property type="entry name" value="YidC_type1"/>
    <property type="match status" value="1"/>
</dbReference>
<keyword evidence="4 13" id="KW-0813">Transport</keyword>
<dbReference type="PANTHER" id="PTHR12428">
    <property type="entry name" value="OXA1"/>
    <property type="match status" value="1"/>
</dbReference>
<evidence type="ECO:0000313" key="18">
    <source>
        <dbReference type="Proteomes" id="UP000785783"/>
    </source>
</evidence>
<evidence type="ECO:0000256" key="14">
    <source>
        <dbReference type="SAM" id="MobiDB-lite"/>
    </source>
</evidence>
<evidence type="ECO:0000256" key="12">
    <source>
        <dbReference type="ARBA" id="ARBA00033342"/>
    </source>
</evidence>
<gene>
    <name evidence="13 17" type="primary">yidC</name>
    <name evidence="17" type="ORF">ISQ19_05415</name>
</gene>
<feature type="transmembrane region" description="Helical" evidence="13">
    <location>
        <begin position="521"/>
        <end position="540"/>
    </location>
</feature>
<dbReference type="NCBIfam" id="TIGR03593">
    <property type="entry name" value="yidC_nterm"/>
    <property type="match status" value="1"/>
</dbReference>
<keyword evidence="5 13" id="KW-1003">Cell membrane</keyword>
<comment type="function">
    <text evidence="13">Required for the insertion and/or proper folding and/or complex formation of integral membrane proteins into the membrane. Involved in integration of membrane proteins that insert both dependently and independently of the Sec translocase complex, as well as at least some lipoproteins. Aids folding of multispanning membrane proteins.</text>
</comment>
<evidence type="ECO:0000256" key="7">
    <source>
        <dbReference type="ARBA" id="ARBA00022927"/>
    </source>
</evidence>
<feature type="transmembrane region" description="Helical" evidence="13">
    <location>
        <begin position="560"/>
        <end position="581"/>
    </location>
</feature>
<reference evidence="17" key="1">
    <citation type="submission" date="2020-10" db="EMBL/GenBank/DDBJ databases">
        <title>Microbiome of the Black Sea water column analyzed by genome centric metagenomics.</title>
        <authorList>
            <person name="Cabello-Yeves P.J."/>
            <person name="Callieri C."/>
            <person name="Picazo A."/>
            <person name="Mehrshad M."/>
            <person name="Haro-Moreno J.M."/>
            <person name="Roda-Garcia J."/>
            <person name="Dzembekova N."/>
            <person name="Slabakova V."/>
            <person name="Slabakova N."/>
            <person name="Moncheva S."/>
            <person name="Rodriguez-Valera F."/>
        </authorList>
    </citation>
    <scope>NUCLEOTIDE SEQUENCE</scope>
    <source>
        <strain evidence="17">BS307-5m-G5</strain>
    </source>
</reference>
<evidence type="ECO:0000256" key="13">
    <source>
        <dbReference type="HAMAP-Rule" id="MF_01810"/>
    </source>
</evidence>
<evidence type="ECO:0000259" key="15">
    <source>
        <dbReference type="Pfam" id="PF02096"/>
    </source>
</evidence>
<evidence type="ECO:0000313" key="17">
    <source>
        <dbReference type="EMBL" id="MBL6762119.1"/>
    </source>
</evidence>
<organism evidence="17 18">
    <name type="scientific">PS1 clade bacterium</name>
    <dbReference type="NCBI Taxonomy" id="2175152"/>
    <lineage>
        <taxon>Bacteria</taxon>
        <taxon>Pseudomonadati</taxon>
        <taxon>Pseudomonadota</taxon>
        <taxon>Alphaproteobacteria</taxon>
        <taxon>PS1 clade</taxon>
    </lineage>
</organism>
<feature type="domain" description="Membrane insertase YidC/Oxa/ALB C-terminal" evidence="15">
    <location>
        <begin position="398"/>
        <end position="595"/>
    </location>
</feature>
<evidence type="ECO:0000259" key="16">
    <source>
        <dbReference type="Pfam" id="PF14849"/>
    </source>
</evidence>
<dbReference type="NCBIfam" id="NF002353">
    <property type="entry name" value="PRK01318.1-4"/>
    <property type="match status" value="1"/>
</dbReference>
<dbReference type="GO" id="GO:0015031">
    <property type="term" value="P:protein transport"/>
    <property type="evidence" value="ECO:0007669"/>
    <property type="project" value="UniProtKB-KW"/>
</dbReference>
<feature type="compositionally biased region" description="Polar residues" evidence="14">
    <location>
        <begin position="45"/>
        <end position="57"/>
    </location>
</feature>
<dbReference type="InterPro" id="IPR038221">
    <property type="entry name" value="YidC_periplasmic_sf"/>
</dbReference>
<feature type="domain" description="Membrane insertase YidC N-terminal" evidence="16">
    <location>
        <begin position="96"/>
        <end position="386"/>
    </location>
</feature>
<evidence type="ECO:0000256" key="4">
    <source>
        <dbReference type="ARBA" id="ARBA00022448"/>
    </source>
</evidence>
<evidence type="ECO:0000256" key="8">
    <source>
        <dbReference type="ARBA" id="ARBA00022989"/>
    </source>
</evidence>
<dbReference type="AlphaFoldDB" id="A0A937L3Z6"/>
<name>A0A937L3Z6_9PROT</name>
<evidence type="ECO:0000256" key="9">
    <source>
        <dbReference type="ARBA" id="ARBA00023136"/>
    </source>
</evidence>
<keyword evidence="7 13" id="KW-0653">Protein transport</keyword>
<dbReference type="Gene3D" id="2.70.98.90">
    <property type="match status" value="1"/>
</dbReference>
<dbReference type="InterPro" id="IPR028053">
    <property type="entry name" value="Membr_insert_YidC_N"/>
</dbReference>
<dbReference type="PRINTS" id="PR01900">
    <property type="entry name" value="YIDCPROTEIN"/>
</dbReference>
<evidence type="ECO:0000256" key="10">
    <source>
        <dbReference type="ARBA" id="ARBA00023186"/>
    </source>
</evidence>